<dbReference type="EMBL" id="DROK01000033">
    <property type="protein sequence ID" value="HHI96429.1"/>
    <property type="molecule type" value="Genomic_DNA"/>
</dbReference>
<organism evidence="2">
    <name type="scientific">Thermodesulfatator atlanticus</name>
    <dbReference type="NCBI Taxonomy" id="501497"/>
    <lineage>
        <taxon>Bacteria</taxon>
        <taxon>Pseudomonadati</taxon>
        <taxon>Thermodesulfobacteriota</taxon>
        <taxon>Thermodesulfobacteria</taxon>
        <taxon>Thermodesulfobacteriales</taxon>
        <taxon>Thermodesulfatatoraceae</taxon>
        <taxon>Thermodesulfatator</taxon>
    </lineage>
</organism>
<sequence length="1188" mass="133289">MSCVFPLWRICAPSYVSRRSVFRTMAPKIFYYSASGFELLSLARAYQEALRIKPFELILRTGAEIFDSREEERAAELAAEAEALVFLPHGGERSLPGFQKIISRAKKARLIHVQPVAGSDEDLLLAQKYSRPKEGFETRAVYLRLGGVENLKNFFLALLMLLEGQKGPWPPPQALPTEGLYHPQGGFFADLSSYLAWLEEQGYDLSAPKVGIWFYQGYWVNGDLAPVSALISALEEKGALAFPVFHRRFVEKGEEALRPKEVARKFFLGDRGPLVEAIINLQPFSHRLLWPETEDLYPKIGVPVLQGLISFSPRKVWEESPAGLSPLELAISVAQPEFDGTLITTLVATREEGEKDPLLGVRLRRLVPVPEGVARVTGLALNWARLFRLPPAKRRVAIIFHHYPPRADRVGCAFGLDSFASVVELLKALKKEGYHLEELYSSGEELAQKLLTTLVAERRYLTPAELARKAKVSVSCAKVLAWVRELPAEVRQKLEEAWGSPPGDLFVHQGRMYFSGFLNGNIFLSVQPPRGKHEKLEDGEMIHDPHLPPPYHYLAFYRFVAEEFGAHAVVHVGKHGTLEWLPGKAVALSQECYPDLAIDSLPNIYPYIVNDPGEGTQAKRRSYCAIIDHMIPPQMAAGRYGVLEELARLLEEHRVLRGENPAQAESLARKIIEKACAAGLNEDLSLSREEMEKDPAFSLARLHDYLDEVASTLVNEGLHILGRPPQGEASRQTAQAIAKGAGLTEEEALVLLEGVKEEIPSCLKALSGGFVLPGPSGAPTRGEPDVLPTGRNFYSVDPQKIPTKLAWERGVRQAEALLSRHLKDHGRYPRTLAMVIWGSPTMRTRGEDLACALYLLGVRPVWHEKNQRVLGVEPIPLSTLKRPRIDVTLRTSGFFRDAFRNLMELFDEAVRMVALLEEDEEENFLAAHYRKDLAAYLDEGLSREEATRLAGLRVFSDPPGAYGAGVSELLDTGTWKERRDLAESYVAWAGFAYGKDFYGLKAHESFKKVLSRVEVTYKNDDTREIDILSCDCPNAYHGGLNAAVEAVSGRRPVSYTGSTNDPERPQVRTTAEEMRFLFRIKVLNPKWIEGMKRHGYKGAGDLSRLIDYCFQWDATSDVLADWMYEEIAQTYTLAPEMQAFFKKHNPRALLNIVERLLEAAKRGLWQRPEPKTLEALKDLYLQIEALVE</sequence>
<dbReference type="InterPro" id="IPR003672">
    <property type="entry name" value="CobN/Mg_chltase"/>
</dbReference>
<dbReference type="AlphaFoldDB" id="A0A7V5NY93"/>
<name>A0A7V5NY93_9BACT</name>
<proteinExistence type="predicted"/>
<dbReference type="CDD" id="cd10150">
    <property type="entry name" value="CobN_like"/>
    <property type="match status" value="1"/>
</dbReference>
<dbReference type="Pfam" id="PF02514">
    <property type="entry name" value="CobN-Mg_chel"/>
    <property type="match status" value="2"/>
</dbReference>
<accession>A0A7V5NY93</accession>
<comment type="caution">
    <text evidence="2">The sequence shown here is derived from an EMBL/GenBank/DDBJ whole genome shotgun (WGS) entry which is preliminary data.</text>
</comment>
<dbReference type="PANTHER" id="PTHR44119:SF4">
    <property type="entry name" value="AEROBIC COBALTOCHELATASE SUBUNIT COBN"/>
    <property type="match status" value="1"/>
</dbReference>
<dbReference type="PANTHER" id="PTHR44119">
    <property type="entry name" value="MAGNESIUM-CHELATASE SUBUNIT CHLH, CHLOROPLASTIC"/>
    <property type="match status" value="1"/>
</dbReference>
<gene>
    <name evidence="2" type="ORF">ENJ96_01095</name>
</gene>
<evidence type="ECO:0000259" key="1">
    <source>
        <dbReference type="Pfam" id="PF02514"/>
    </source>
</evidence>
<dbReference type="Proteomes" id="UP000886101">
    <property type="component" value="Unassembled WGS sequence"/>
</dbReference>
<protein>
    <submittedName>
        <fullName evidence="2">Cobaltochelatase subunit CobN</fullName>
    </submittedName>
</protein>
<feature type="domain" description="CobN/magnesium chelatase" evidence="1">
    <location>
        <begin position="142"/>
        <end position="741"/>
    </location>
</feature>
<feature type="domain" description="CobN/magnesium chelatase" evidence="1">
    <location>
        <begin position="752"/>
        <end position="1171"/>
    </location>
</feature>
<evidence type="ECO:0000313" key="2">
    <source>
        <dbReference type="EMBL" id="HHI96429.1"/>
    </source>
</evidence>
<reference evidence="2" key="1">
    <citation type="journal article" date="2020" name="mSystems">
        <title>Genome- and Community-Level Interaction Insights into Carbon Utilization and Element Cycling Functions of Hydrothermarchaeota in Hydrothermal Sediment.</title>
        <authorList>
            <person name="Zhou Z."/>
            <person name="Liu Y."/>
            <person name="Xu W."/>
            <person name="Pan J."/>
            <person name="Luo Z.H."/>
            <person name="Li M."/>
        </authorList>
    </citation>
    <scope>NUCLEOTIDE SEQUENCE [LARGE SCALE GENOMIC DNA]</scope>
    <source>
        <strain evidence="2">HyVt-533</strain>
    </source>
</reference>